<dbReference type="STRING" id="871968.DESME_13245"/>
<protein>
    <submittedName>
        <fullName evidence="1">Uncharacterized protein</fullName>
    </submittedName>
</protein>
<dbReference type="Proteomes" id="UP000010847">
    <property type="component" value="Chromosome"/>
</dbReference>
<dbReference type="KEGG" id="dmt:DESME_13245"/>
<accession>W0ED49</accession>
<evidence type="ECO:0000313" key="1">
    <source>
        <dbReference type="EMBL" id="AHF08662.1"/>
    </source>
</evidence>
<dbReference type="HOGENOM" id="CLU_3327208_0_0_9"/>
<reference evidence="1 2" key="1">
    <citation type="submission" date="2013-12" db="EMBL/GenBank/DDBJ databases">
        <authorList>
            <consortium name="DOE Joint Genome Institute"/>
            <person name="Smidt H."/>
            <person name="Huntemann M."/>
            <person name="Han J."/>
            <person name="Chen A."/>
            <person name="Kyrpides N."/>
            <person name="Mavromatis K."/>
            <person name="Markowitz V."/>
            <person name="Palaniappan K."/>
            <person name="Ivanova N."/>
            <person name="Schaumberg A."/>
            <person name="Pati A."/>
            <person name="Liolios K."/>
            <person name="Nordberg H.P."/>
            <person name="Cantor M.N."/>
            <person name="Hua S.X."/>
            <person name="Woyke T."/>
        </authorList>
    </citation>
    <scope>NUCLEOTIDE SEQUENCE [LARGE SCALE GENOMIC DNA]</scope>
    <source>
        <strain evidence="2">DSM 15288</strain>
    </source>
</reference>
<evidence type="ECO:0000313" key="2">
    <source>
        <dbReference type="Proteomes" id="UP000010847"/>
    </source>
</evidence>
<gene>
    <name evidence="1" type="ORF">DESME_13245</name>
</gene>
<name>W0ED49_9FIRM</name>
<keyword evidence="2" id="KW-1185">Reference proteome</keyword>
<sequence length="38" mass="4488">MGLSYAYKKHNNFIVQAEEVKDMYIIGIDKGVNWVREK</sequence>
<proteinExistence type="predicted"/>
<dbReference type="AlphaFoldDB" id="W0ED49"/>
<dbReference type="EMBL" id="CP007032">
    <property type="protein sequence ID" value="AHF08662.1"/>
    <property type="molecule type" value="Genomic_DNA"/>
</dbReference>
<organism evidence="1 2">
    <name type="scientific">Desulfitobacterium metallireducens DSM 15288</name>
    <dbReference type="NCBI Taxonomy" id="871968"/>
    <lineage>
        <taxon>Bacteria</taxon>
        <taxon>Bacillati</taxon>
        <taxon>Bacillota</taxon>
        <taxon>Clostridia</taxon>
        <taxon>Eubacteriales</taxon>
        <taxon>Desulfitobacteriaceae</taxon>
        <taxon>Desulfitobacterium</taxon>
    </lineage>
</organism>